<dbReference type="RefSeq" id="WP_111333124.1">
    <property type="nucleotide sequence ID" value="NZ_CP030032.1"/>
</dbReference>
<dbReference type="NCBIfam" id="NF033768">
    <property type="entry name" value="myxo_SS_tail"/>
    <property type="match status" value="1"/>
</dbReference>
<dbReference type="KEGG" id="bsed:DN745_06420"/>
<dbReference type="GO" id="GO:0004674">
    <property type="term" value="F:protein serine/threonine kinase activity"/>
    <property type="evidence" value="ECO:0007669"/>
    <property type="project" value="TreeGrafter"/>
</dbReference>
<feature type="compositionally biased region" description="Basic and acidic residues" evidence="1">
    <location>
        <begin position="1"/>
        <end position="13"/>
    </location>
</feature>
<dbReference type="PANTHER" id="PTHR44329">
    <property type="entry name" value="SERINE/THREONINE-PROTEIN KINASE TNNI3K-RELATED"/>
    <property type="match status" value="1"/>
</dbReference>
<dbReference type="Gene3D" id="1.10.510.10">
    <property type="entry name" value="Transferase(Phosphotransferase) domain 1"/>
    <property type="match status" value="1"/>
</dbReference>
<reference evidence="3 4" key="1">
    <citation type="submission" date="2018-06" db="EMBL/GenBank/DDBJ databases">
        <title>Lujinxingia sediminis gen. nov. sp. nov., a new facultative anaerobic member of the class Deltaproteobacteria, and proposal of Lujinxingaceae fam. nov.</title>
        <authorList>
            <person name="Guo L.-Y."/>
            <person name="Li C.-M."/>
            <person name="Wang S."/>
            <person name="Du Z.-J."/>
        </authorList>
    </citation>
    <scope>NUCLEOTIDE SEQUENCE [LARGE SCALE GENOMIC DNA]</scope>
    <source>
        <strain evidence="3 4">FA350</strain>
    </source>
</reference>
<accession>A0A2Z4FJ89</accession>
<dbReference type="EMBL" id="CP030032">
    <property type="protein sequence ID" value="AWV88993.1"/>
    <property type="molecule type" value="Genomic_DNA"/>
</dbReference>
<dbReference type="OrthoDB" id="5491838at2"/>
<dbReference type="Pfam" id="PF00069">
    <property type="entry name" value="Pkinase"/>
    <property type="match status" value="1"/>
</dbReference>
<keyword evidence="2" id="KW-1133">Transmembrane helix</keyword>
<keyword evidence="2" id="KW-0812">Transmembrane</keyword>
<name>A0A2Z4FJ89_9DELT</name>
<feature type="transmembrane region" description="Helical" evidence="2">
    <location>
        <begin position="470"/>
        <end position="491"/>
    </location>
</feature>
<evidence type="ECO:0000256" key="1">
    <source>
        <dbReference type="SAM" id="MobiDB-lite"/>
    </source>
</evidence>
<feature type="compositionally biased region" description="Pro residues" evidence="1">
    <location>
        <begin position="15"/>
        <end position="42"/>
    </location>
</feature>
<evidence type="ECO:0000313" key="4">
    <source>
        <dbReference type="Proteomes" id="UP000249799"/>
    </source>
</evidence>
<dbReference type="InterPro" id="IPR011009">
    <property type="entry name" value="Kinase-like_dom_sf"/>
</dbReference>
<dbReference type="InterPro" id="IPR049806">
    <property type="entry name" value="MasK-like_C"/>
</dbReference>
<feature type="region of interest" description="Disordered" evidence="1">
    <location>
        <begin position="1"/>
        <end position="66"/>
    </location>
</feature>
<dbReference type="AlphaFoldDB" id="A0A2Z4FJ89"/>
<dbReference type="SMART" id="SM00220">
    <property type="entry name" value="S_TKc"/>
    <property type="match status" value="1"/>
</dbReference>
<protein>
    <submittedName>
        <fullName evidence="3">Uncharacterized protein</fullName>
    </submittedName>
</protein>
<gene>
    <name evidence="3" type="ORF">DN745_06420</name>
</gene>
<organism evidence="3 4">
    <name type="scientific">Bradymonas sediminis</name>
    <dbReference type="NCBI Taxonomy" id="1548548"/>
    <lineage>
        <taxon>Bacteria</taxon>
        <taxon>Deltaproteobacteria</taxon>
        <taxon>Bradymonadales</taxon>
        <taxon>Bradymonadaceae</taxon>
        <taxon>Bradymonas</taxon>
    </lineage>
</organism>
<sequence>MSDSSQKGDERLTLPKPPARAPAGPPAKRTPPPGVPVPPPHPSMKARAPGVRSSMEAPSEPTTLRTGDTVAGAFKVQRYLGSSGGAISYLCTEIASGDSVVIKVLSRPFPGDDVYEDYRKRIQVANAIRHKNLTRILGMGKTATNEMFVAMEFVSGASVSGVVAQRREAGEALELRDVFTILAHVCDALEVVHKRIAHGVLTPYNIYLGAQGVVKLGNLTFDRIAGEYLFNEKQSGPFVDSIYVAPEVALNPMEIEPSADLYSLGMLAAELLSENGLPDQRKRARQLALDGMSKYPPSLVNLIASCIDSEPANRPRNVREFRDTFEDAAREAGALLGGPPPPGCLPIEPAVDDDSIPDFDSGDSDLFNIDLPGFNSAGRDGDEERFLLQKDGLDYGPFTREQVLEQLYRDEIDEFCPVLDRISQERVELGEMEDFREDVAEYLPKRAERRRQEAAARAELERKVKKGASIGLIIAVAVGVVTLISMLVFYINQPDPVELPMDKTFAALDFKFLPPPKEFQTIAVDKALMASIFNLNASQEEIERRVKRHTKKVRTKSRKGSGGGGAGAAAEVDLSDNSGSSHFLSDAEINQIIMSQFGQLRGCVMQELRQDRSFKGVTVQFFIRPSGTTGGVKIKEGQYANRPVGDCLKQRFRGMKFPEHGAISNKGVTFPLRVQ</sequence>
<dbReference type="Proteomes" id="UP000249799">
    <property type="component" value="Chromosome"/>
</dbReference>
<dbReference type="Gene3D" id="3.30.200.20">
    <property type="entry name" value="Phosphorylase Kinase, domain 1"/>
    <property type="match status" value="1"/>
</dbReference>
<feature type="region of interest" description="Disordered" evidence="1">
    <location>
        <begin position="545"/>
        <end position="571"/>
    </location>
</feature>
<dbReference type="PROSITE" id="PS50011">
    <property type="entry name" value="PROTEIN_KINASE_DOM"/>
    <property type="match status" value="1"/>
</dbReference>
<dbReference type="InterPro" id="IPR051681">
    <property type="entry name" value="Ser/Thr_Kinases-Pseudokinases"/>
</dbReference>
<proteinExistence type="predicted"/>
<evidence type="ECO:0000256" key="2">
    <source>
        <dbReference type="SAM" id="Phobius"/>
    </source>
</evidence>
<dbReference type="SUPFAM" id="SSF56112">
    <property type="entry name" value="Protein kinase-like (PK-like)"/>
    <property type="match status" value="1"/>
</dbReference>
<evidence type="ECO:0000313" key="3">
    <source>
        <dbReference type="EMBL" id="AWV88993.1"/>
    </source>
</evidence>
<feature type="compositionally biased region" description="Basic residues" evidence="1">
    <location>
        <begin position="545"/>
        <end position="559"/>
    </location>
</feature>
<dbReference type="InterPro" id="IPR000719">
    <property type="entry name" value="Prot_kinase_dom"/>
</dbReference>
<keyword evidence="4" id="KW-1185">Reference proteome</keyword>
<keyword evidence="2" id="KW-0472">Membrane</keyword>
<dbReference type="GO" id="GO:0005524">
    <property type="term" value="F:ATP binding"/>
    <property type="evidence" value="ECO:0007669"/>
    <property type="project" value="InterPro"/>
</dbReference>